<dbReference type="EC" id="6.1.1.5" evidence="2"/>
<keyword evidence="7" id="KW-0648">Protein biosynthesis</keyword>
<keyword evidence="4 12" id="KW-0436">Ligase</keyword>
<dbReference type="PRINTS" id="PR00984">
    <property type="entry name" value="TRNASYNTHILE"/>
</dbReference>
<evidence type="ECO:0000256" key="9">
    <source>
        <dbReference type="ARBA" id="ARBA00025217"/>
    </source>
</evidence>
<dbReference type="InterPro" id="IPR001412">
    <property type="entry name" value="aa-tRNA-synth_I_CS"/>
</dbReference>
<dbReference type="FunFam" id="3.40.50.620:FF:000042">
    <property type="entry name" value="Isoleucine--tRNA ligase"/>
    <property type="match status" value="1"/>
</dbReference>
<dbReference type="Gene3D" id="3.40.50.620">
    <property type="entry name" value="HUPs"/>
    <property type="match status" value="1"/>
</dbReference>
<dbReference type="InterPro" id="IPR014729">
    <property type="entry name" value="Rossmann-like_a/b/a_fold"/>
</dbReference>
<keyword evidence="5" id="KW-0547">Nucleotide-binding</keyword>
<dbReference type="GO" id="GO:0004822">
    <property type="term" value="F:isoleucine-tRNA ligase activity"/>
    <property type="evidence" value="ECO:0007669"/>
    <property type="project" value="UniProtKB-EC"/>
</dbReference>
<keyword evidence="6" id="KW-0067">ATP-binding</keyword>
<protein>
    <recommendedName>
        <fullName evidence="2">isoleucine--tRNA ligase</fullName>
        <ecNumber evidence="2">6.1.1.5</ecNumber>
    </recommendedName>
</protein>
<comment type="caution">
    <text evidence="12">The sequence shown here is derived from an EMBL/GenBank/DDBJ whole genome shotgun (WGS) entry which is preliminary data.</text>
</comment>
<dbReference type="InterPro" id="IPR009008">
    <property type="entry name" value="Val/Leu/Ile-tRNA-synth_edit"/>
</dbReference>
<keyword evidence="3" id="KW-0963">Cytoplasm</keyword>
<evidence type="ECO:0000256" key="5">
    <source>
        <dbReference type="ARBA" id="ARBA00022741"/>
    </source>
</evidence>
<feature type="domain" description="Aminoacyl-tRNA synthetase class Ia" evidence="11">
    <location>
        <begin position="2"/>
        <end position="166"/>
    </location>
</feature>
<evidence type="ECO:0000256" key="8">
    <source>
        <dbReference type="ARBA" id="ARBA00023146"/>
    </source>
</evidence>
<dbReference type="InterPro" id="IPR002301">
    <property type="entry name" value="Ile-tRNA-ligase"/>
</dbReference>
<dbReference type="EMBL" id="VSBS01002201">
    <property type="protein sequence ID" value="TXS97259.1"/>
    <property type="molecule type" value="Genomic_DNA"/>
</dbReference>
<evidence type="ECO:0000256" key="3">
    <source>
        <dbReference type="ARBA" id="ARBA00022490"/>
    </source>
</evidence>
<feature type="non-terminal residue" evidence="12">
    <location>
        <position position="229"/>
    </location>
</feature>
<dbReference type="PROSITE" id="PS00178">
    <property type="entry name" value="AA_TRNA_LIGASE_I"/>
    <property type="match status" value="1"/>
</dbReference>
<dbReference type="GO" id="GO:0005524">
    <property type="term" value="F:ATP binding"/>
    <property type="evidence" value="ECO:0007669"/>
    <property type="project" value="UniProtKB-KW"/>
</dbReference>
<dbReference type="SUPFAM" id="SSF52374">
    <property type="entry name" value="Nucleotidylyl transferase"/>
    <property type="match status" value="1"/>
</dbReference>
<comment type="catalytic activity">
    <reaction evidence="10">
        <text>tRNA(Ile) + L-isoleucine + ATP = L-isoleucyl-tRNA(Ile) + AMP + diphosphate</text>
        <dbReference type="Rhea" id="RHEA:11060"/>
        <dbReference type="Rhea" id="RHEA-COMP:9666"/>
        <dbReference type="Rhea" id="RHEA-COMP:9695"/>
        <dbReference type="ChEBI" id="CHEBI:30616"/>
        <dbReference type="ChEBI" id="CHEBI:33019"/>
        <dbReference type="ChEBI" id="CHEBI:58045"/>
        <dbReference type="ChEBI" id="CHEBI:78442"/>
        <dbReference type="ChEBI" id="CHEBI:78528"/>
        <dbReference type="ChEBI" id="CHEBI:456215"/>
        <dbReference type="EC" id="6.1.1.5"/>
    </reaction>
</comment>
<dbReference type="AlphaFoldDB" id="A0A5C9AAV8"/>
<dbReference type="Proteomes" id="UP000321461">
    <property type="component" value="Unassembled WGS sequence"/>
</dbReference>
<reference evidence="12 13" key="1">
    <citation type="submission" date="2019-08" db="EMBL/GenBank/DDBJ databases">
        <title>Whole genome analysis of cultivated E. coli strains isolated from CD patients and healthy donors.</title>
        <authorList>
            <person name="Siniagina M.N."/>
            <person name="Markelova M.I."/>
            <person name="Laikov A.V."/>
            <person name="Boulygina E.A."/>
            <person name="Khusnutdinova D.R."/>
            <person name="Kharchenko A."/>
            <person name="Grigoryeva T.V."/>
        </authorList>
    </citation>
    <scope>NUCLEOTIDE SEQUENCE [LARGE SCALE GENOMIC DNA]</scope>
    <source>
        <strain evidence="12 13">3_77_5</strain>
    </source>
</reference>
<organism evidence="12 13">
    <name type="scientific">Escherichia coli</name>
    <dbReference type="NCBI Taxonomy" id="562"/>
    <lineage>
        <taxon>Bacteria</taxon>
        <taxon>Pseudomonadati</taxon>
        <taxon>Pseudomonadota</taxon>
        <taxon>Gammaproteobacteria</taxon>
        <taxon>Enterobacterales</taxon>
        <taxon>Enterobacteriaceae</taxon>
        <taxon>Escherichia</taxon>
    </lineage>
</organism>
<dbReference type="GO" id="GO:0002161">
    <property type="term" value="F:aminoacyl-tRNA deacylase activity"/>
    <property type="evidence" value="ECO:0007669"/>
    <property type="project" value="InterPro"/>
</dbReference>
<dbReference type="PANTHER" id="PTHR42765:SF1">
    <property type="entry name" value="ISOLEUCINE--TRNA LIGASE, MITOCHONDRIAL"/>
    <property type="match status" value="1"/>
</dbReference>
<name>A0A5C9AAV8_ECOLX</name>
<evidence type="ECO:0000256" key="10">
    <source>
        <dbReference type="ARBA" id="ARBA00048359"/>
    </source>
</evidence>
<evidence type="ECO:0000256" key="1">
    <source>
        <dbReference type="ARBA" id="ARBA00006887"/>
    </source>
</evidence>
<accession>A0A5C9AAV8</accession>
<evidence type="ECO:0000259" key="11">
    <source>
        <dbReference type="Pfam" id="PF00133"/>
    </source>
</evidence>
<comment type="function">
    <text evidence="9">Catalyzes the attachment of isoleucine to tRNA(Ile). As IleRS can inadvertently accommodate and process structurally similar amino acids such as valine, to avoid such errors it has two additional distinct tRNA(Ile)-dependent editing activities. One activity is designated as 'pretransfer' editing and involves the hydrolysis of activated Val-AMP. The other activity is designated 'posttransfer' editing and involves deacylation of mischarged Val-tRNA(Ile).</text>
</comment>
<evidence type="ECO:0000313" key="13">
    <source>
        <dbReference type="Proteomes" id="UP000321461"/>
    </source>
</evidence>
<sequence length="229" mass="25234">KKGKKTFILHDGPPYANGSIHIGHSVNKILKDIIVKSKGLSGYDSPYVPGWDCHGLPIELKVEQEYGKPGEKFTAAEFRAKCREYAATQVDGQRKDFIRLGVLGDWSHPYLTMDFKTEANIIRALGKIIGNGHLHKGAKPVHWCVDCRSALAEAEVEYYDKTSPSIDVAFQAVDQDALKAKFAVSNVNGPISLVIWTTTPWTLPANRAISIAPDFDYALVQIDGQAVIL</sequence>
<evidence type="ECO:0000256" key="7">
    <source>
        <dbReference type="ARBA" id="ARBA00022917"/>
    </source>
</evidence>
<evidence type="ECO:0000313" key="12">
    <source>
        <dbReference type="EMBL" id="TXS97259.1"/>
    </source>
</evidence>
<evidence type="ECO:0000256" key="6">
    <source>
        <dbReference type="ARBA" id="ARBA00022840"/>
    </source>
</evidence>
<feature type="non-terminal residue" evidence="12">
    <location>
        <position position="1"/>
    </location>
</feature>
<dbReference type="GO" id="GO:0005829">
    <property type="term" value="C:cytosol"/>
    <property type="evidence" value="ECO:0007669"/>
    <property type="project" value="TreeGrafter"/>
</dbReference>
<comment type="similarity">
    <text evidence="1">Belongs to the class-I aminoacyl-tRNA synthetase family. IleS type 1 subfamily.</text>
</comment>
<dbReference type="InterPro" id="IPR002300">
    <property type="entry name" value="aa-tRNA-synth_Ia"/>
</dbReference>
<proteinExistence type="inferred from homology"/>
<dbReference type="Pfam" id="PF00133">
    <property type="entry name" value="tRNA-synt_1"/>
    <property type="match status" value="1"/>
</dbReference>
<dbReference type="SUPFAM" id="SSF50677">
    <property type="entry name" value="ValRS/IleRS/LeuRS editing domain"/>
    <property type="match status" value="1"/>
</dbReference>
<dbReference type="Gene3D" id="3.90.740.10">
    <property type="entry name" value="Valyl/Leucyl/Isoleucyl-tRNA synthetase, editing domain"/>
    <property type="match status" value="1"/>
</dbReference>
<gene>
    <name evidence="12" type="ORF">FWK02_34125</name>
</gene>
<dbReference type="InterPro" id="IPR050081">
    <property type="entry name" value="Ile-tRNA_ligase"/>
</dbReference>
<keyword evidence="8" id="KW-0030">Aminoacyl-tRNA synthetase</keyword>
<evidence type="ECO:0000256" key="2">
    <source>
        <dbReference type="ARBA" id="ARBA00013165"/>
    </source>
</evidence>
<dbReference type="GO" id="GO:0006428">
    <property type="term" value="P:isoleucyl-tRNA aminoacylation"/>
    <property type="evidence" value="ECO:0007669"/>
    <property type="project" value="InterPro"/>
</dbReference>
<evidence type="ECO:0000256" key="4">
    <source>
        <dbReference type="ARBA" id="ARBA00022598"/>
    </source>
</evidence>
<dbReference type="PANTHER" id="PTHR42765">
    <property type="entry name" value="SOLEUCYL-TRNA SYNTHETASE"/>
    <property type="match status" value="1"/>
</dbReference>